<sequence length="192" mass="22742">MRLIFNVLIGSFLFFSVAYSQNDYLETIVFENGKPVIETKYDSLKKYYLEKDKASDSKIVAIKTKRNEWINIELQSKWGFTYYDESDHRKDTFRIINNEVFRLIDGAFNKDAIYLKSESAYLIYVFLWRDRYFLDYNNKLIRLKSKKSLINSISNECISTKLSISNYSINRLVTKNKTSGKTNLLTLIEQCY</sequence>
<dbReference type="EMBL" id="QFRJ01000023">
    <property type="protein sequence ID" value="PWH81226.1"/>
    <property type="molecule type" value="Genomic_DNA"/>
</dbReference>
<comment type="caution">
    <text evidence="2">The sequence shown here is derived from an EMBL/GenBank/DDBJ whole genome shotgun (WGS) entry which is preliminary data.</text>
</comment>
<feature type="chain" id="PRO_5015651139" description="DUF4468 domain-containing protein" evidence="1">
    <location>
        <begin position="21"/>
        <end position="192"/>
    </location>
</feature>
<evidence type="ECO:0008006" key="4">
    <source>
        <dbReference type="Google" id="ProtNLM"/>
    </source>
</evidence>
<evidence type="ECO:0000256" key="1">
    <source>
        <dbReference type="SAM" id="SignalP"/>
    </source>
</evidence>
<keyword evidence="1" id="KW-0732">Signal</keyword>
<organism evidence="2 3">
    <name type="scientific">Brumimicrobium oceani</name>
    <dbReference type="NCBI Taxonomy" id="2100725"/>
    <lineage>
        <taxon>Bacteria</taxon>
        <taxon>Pseudomonadati</taxon>
        <taxon>Bacteroidota</taxon>
        <taxon>Flavobacteriia</taxon>
        <taxon>Flavobacteriales</taxon>
        <taxon>Crocinitomicaceae</taxon>
        <taxon>Brumimicrobium</taxon>
    </lineage>
</organism>
<accession>A0A2U2X0B0</accession>
<dbReference type="RefSeq" id="WP_109360826.1">
    <property type="nucleotide sequence ID" value="NZ_QFRJ01000023.1"/>
</dbReference>
<reference evidence="2 3" key="1">
    <citation type="submission" date="2018-05" db="EMBL/GenBank/DDBJ databases">
        <title>Brumimicrobium oceani sp. nov., isolated from coastal sediment.</title>
        <authorList>
            <person name="Kou Y."/>
        </authorList>
    </citation>
    <scope>NUCLEOTIDE SEQUENCE [LARGE SCALE GENOMIC DNA]</scope>
    <source>
        <strain evidence="2 3">C305</strain>
    </source>
</reference>
<proteinExistence type="predicted"/>
<dbReference type="Proteomes" id="UP000245370">
    <property type="component" value="Unassembled WGS sequence"/>
</dbReference>
<dbReference type="AlphaFoldDB" id="A0A2U2X0B0"/>
<name>A0A2U2X0B0_9FLAO</name>
<feature type="signal peptide" evidence="1">
    <location>
        <begin position="1"/>
        <end position="20"/>
    </location>
</feature>
<reference evidence="2 3" key="2">
    <citation type="submission" date="2018-05" db="EMBL/GenBank/DDBJ databases">
        <authorList>
            <person name="Lanie J.A."/>
            <person name="Ng W.-L."/>
            <person name="Kazmierczak K.M."/>
            <person name="Andrzejewski T.M."/>
            <person name="Davidsen T.M."/>
            <person name="Wayne K.J."/>
            <person name="Tettelin H."/>
            <person name="Glass J.I."/>
            <person name="Rusch D."/>
            <person name="Podicherti R."/>
            <person name="Tsui H.-C.T."/>
            <person name="Winkler M.E."/>
        </authorList>
    </citation>
    <scope>NUCLEOTIDE SEQUENCE [LARGE SCALE GENOMIC DNA]</scope>
    <source>
        <strain evidence="2 3">C305</strain>
    </source>
</reference>
<gene>
    <name evidence="2" type="ORF">DIT68_15945</name>
</gene>
<evidence type="ECO:0000313" key="3">
    <source>
        <dbReference type="Proteomes" id="UP000245370"/>
    </source>
</evidence>
<protein>
    <recommendedName>
        <fullName evidence="4">DUF4468 domain-containing protein</fullName>
    </recommendedName>
</protein>
<evidence type="ECO:0000313" key="2">
    <source>
        <dbReference type="EMBL" id="PWH81226.1"/>
    </source>
</evidence>
<keyword evidence="3" id="KW-1185">Reference proteome</keyword>